<dbReference type="RefSeq" id="WP_227308478.1">
    <property type="nucleotide sequence ID" value="NZ_JAESVA010000005.1"/>
</dbReference>
<evidence type="ECO:0000256" key="6">
    <source>
        <dbReference type="SAM" id="SignalP"/>
    </source>
</evidence>
<protein>
    <recommendedName>
        <fullName evidence="5">Putative aliphatic sulfonates-binding protein</fullName>
    </recommendedName>
</protein>
<dbReference type="PANTHER" id="PTHR30024:SF42">
    <property type="entry name" value="ALIPHATIC SULFONATES-BINDING PROTEIN-RELATED"/>
    <property type="match status" value="1"/>
</dbReference>
<dbReference type="InterPro" id="IPR010067">
    <property type="entry name" value="ABC_SsuA_sub-bd"/>
</dbReference>
<reference evidence="8 9" key="1">
    <citation type="journal article" date="2021" name="Microorganisms">
        <title>Acidisoma silvae sp. nov. and Acidisomacellulosilytica sp. nov., Two Acidophilic Bacteria Isolated from Decaying Wood, Hydrolyzing Cellulose and Producing Poly-3-hydroxybutyrate.</title>
        <authorList>
            <person name="Mieszkin S."/>
            <person name="Pouder E."/>
            <person name="Uroz S."/>
            <person name="Simon-Colin C."/>
            <person name="Alain K."/>
        </authorList>
    </citation>
    <scope>NUCLEOTIDE SEQUENCE [LARGE SCALE GENOMIC DNA]</scope>
    <source>
        <strain evidence="8 9">HW T5.17</strain>
    </source>
</reference>
<proteinExistence type="inferred from homology"/>
<evidence type="ECO:0000256" key="3">
    <source>
        <dbReference type="ARBA" id="ARBA00022729"/>
    </source>
</evidence>
<evidence type="ECO:0000256" key="2">
    <source>
        <dbReference type="ARBA" id="ARBA00022448"/>
    </source>
</evidence>
<dbReference type="GO" id="GO:0016020">
    <property type="term" value="C:membrane"/>
    <property type="evidence" value="ECO:0007669"/>
    <property type="project" value="InterPro"/>
</dbReference>
<dbReference type="Proteomes" id="UP000721844">
    <property type="component" value="Unassembled WGS sequence"/>
</dbReference>
<comment type="caution">
    <text evidence="8">The sequence shown here is derived from an EMBL/GenBank/DDBJ whole genome shotgun (WGS) entry which is preliminary data.</text>
</comment>
<dbReference type="Gene3D" id="3.40.190.10">
    <property type="entry name" value="Periplasmic binding protein-like II"/>
    <property type="match status" value="2"/>
</dbReference>
<sequence>MISRRSLLATAPALVTAGLVMGRNAAQAADKTIHIGYQKYGTLLLLKAAGTLDQILAPLGFTVAWSEFLSGPPLLEALNAGAIAFGITGETPPVFAQAAGTPFVYLASDPAAPQGEGILVPADSKVQTVADLRGKRVITTKGSNAHYCLVALLLKAGLKPSDVQLSFLAPPDAFAAFRTGSVDAWCAWDPLFAAAEVTGGRLLADGTGVVPNHQFFLARQDFADANPAVIHALLNAVAAEEKKVQADPGPAAATIGPATGIPIPVLQKALPRMGYGLGPMTPEIFADQQKIADTFFGLGLIPKKITVTDNAWKG</sequence>
<dbReference type="InterPro" id="IPR006311">
    <property type="entry name" value="TAT_signal"/>
</dbReference>
<dbReference type="NCBIfam" id="TIGR01728">
    <property type="entry name" value="SsuA_fam"/>
    <property type="match status" value="1"/>
</dbReference>
<feature type="chain" id="PRO_5037132188" description="Putative aliphatic sulfonates-binding protein" evidence="6">
    <location>
        <begin position="29"/>
        <end position="314"/>
    </location>
</feature>
<feature type="domain" description="Solute-binding protein family 3/N-terminal" evidence="7">
    <location>
        <begin position="32"/>
        <end position="248"/>
    </location>
</feature>
<feature type="signal peptide" evidence="6">
    <location>
        <begin position="1"/>
        <end position="28"/>
    </location>
</feature>
<keyword evidence="2" id="KW-0813">Transport</keyword>
<evidence type="ECO:0000256" key="1">
    <source>
        <dbReference type="ARBA" id="ARBA00010742"/>
    </source>
</evidence>
<dbReference type="EMBL" id="JAESVA010000005">
    <property type="protein sequence ID" value="MCB8881817.1"/>
    <property type="molecule type" value="Genomic_DNA"/>
</dbReference>
<dbReference type="SUPFAM" id="SSF53850">
    <property type="entry name" value="Periplasmic binding protein-like II"/>
    <property type="match status" value="1"/>
</dbReference>
<dbReference type="GO" id="GO:0042626">
    <property type="term" value="F:ATPase-coupled transmembrane transporter activity"/>
    <property type="evidence" value="ECO:0007669"/>
    <property type="project" value="InterPro"/>
</dbReference>
<comment type="similarity">
    <text evidence="1">Belongs to the bacterial solute-binding protein SsuA/TauA family.</text>
</comment>
<dbReference type="Pfam" id="PF13379">
    <property type="entry name" value="NMT1_2"/>
    <property type="match status" value="1"/>
</dbReference>
<name>A0A963Z4L6_9PROT</name>
<dbReference type="AlphaFoldDB" id="A0A963Z4L6"/>
<accession>A0A963Z4L6</accession>
<gene>
    <name evidence="8" type="ORF">ACELLULO517_16335</name>
</gene>
<evidence type="ECO:0000256" key="4">
    <source>
        <dbReference type="ARBA" id="ARBA00055538"/>
    </source>
</evidence>
<organism evidence="8 9">
    <name type="scientific">Acidisoma cellulosilyticum</name>
    <dbReference type="NCBI Taxonomy" id="2802395"/>
    <lineage>
        <taxon>Bacteria</taxon>
        <taxon>Pseudomonadati</taxon>
        <taxon>Pseudomonadota</taxon>
        <taxon>Alphaproteobacteria</taxon>
        <taxon>Acetobacterales</taxon>
        <taxon>Acidocellaceae</taxon>
        <taxon>Acidisoma</taxon>
    </lineage>
</organism>
<evidence type="ECO:0000259" key="7">
    <source>
        <dbReference type="SMART" id="SM00062"/>
    </source>
</evidence>
<dbReference type="FunFam" id="3.40.190.10:FF:000050">
    <property type="entry name" value="Sulfonate ABC transporter substrate-binding protein"/>
    <property type="match status" value="1"/>
</dbReference>
<comment type="function">
    <text evidence="4">Part of a binding-protein-dependent transport system for aliphatic sulfonates. Putative binding protein.</text>
</comment>
<evidence type="ECO:0000256" key="5">
    <source>
        <dbReference type="ARBA" id="ARBA00070228"/>
    </source>
</evidence>
<keyword evidence="9" id="KW-1185">Reference proteome</keyword>
<dbReference type="PROSITE" id="PS51318">
    <property type="entry name" value="TAT"/>
    <property type="match status" value="1"/>
</dbReference>
<evidence type="ECO:0000313" key="9">
    <source>
        <dbReference type="Proteomes" id="UP000721844"/>
    </source>
</evidence>
<dbReference type="InterPro" id="IPR001638">
    <property type="entry name" value="Solute-binding_3/MltF_N"/>
</dbReference>
<keyword evidence="3 6" id="KW-0732">Signal</keyword>
<dbReference type="SMART" id="SM00062">
    <property type="entry name" value="PBPb"/>
    <property type="match status" value="1"/>
</dbReference>
<dbReference type="PANTHER" id="PTHR30024">
    <property type="entry name" value="ALIPHATIC SULFONATES-BINDING PROTEIN-RELATED"/>
    <property type="match status" value="1"/>
</dbReference>
<evidence type="ECO:0000313" key="8">
    <source>
        <dbReference type="EMBL" id="MCB8881817.1"/>
    </source>
</evidence>